<dbReference type="SUPFAM" id="SSF53448">
    <property type="entry name" value="Nucleotide-diphospho-sugar transferases"/>
    <property type="match status" value="1"/>
</dbReference>
<dbReference type="CDD" id="cd00761">
    <property type="entry name" value="Glyco_tranf_GTA_type"/>
    <property type="match status" value="1"/>
</dbReference>
<keyword evidence="1" id="KW-1133">Transmembrane helix</keyword>
<dbReference type="Gene3D" id="3.90.550.10">
    <property type="entry name" value="Spore Coat Polysaccharide Biosynthesis Protein SpsA, Chain A"/>
    <property type="match status" value="1"/>
</dbReference>
<dbReference type="InterPro" id="IPR029044">
    <property type="entry name" value="Nucleotide-diphossugar_trans"/>
</dbReference>
<evidence type="ECO:0000256" key="1">
    <source>
        <dbReference type="SAM" id="Phobius"/>
    </source>
</evidence>
<feature type="domain" description="Glycosyltransferase 2-like" evidence="2">
    <location>
        <begin position="5"/>
        <end position="128"/>
    </location>
</feature>
<protein>
    <submittedName>
        <fullName evidence="3">Glycosyltransferase family 2 protein</fullName>
    </submittedName>
</protein>
<dbReference type="InterPro" id="IPR050834">
    <property type="entry name" value="Glycosyltransf_2"/>
</dbReference>
<evidence type="ECO:0000259" key="2">
    <source>
        <dbReference type="Pfam" id="PF00535"/>
    </source>
</evidence>
<dbReference type="EMBL" id="JBHHMI010000016">
    <property type="protein sequence ID" value="MFB5268503.1"/>
    <property type="molecule type" value="Genomic_DNA"/>
</dbReference>
<keyword evidence="1" id="KW-0472">Membrane</keyword>
<dbReference type="RefSeq" id="WP_375356713.1">
    <property type="nucleotide sequence ID" value="NZ_JBHHMI010000016.1"/>
</dbReference>
<dbReference type="Proteomes" id="UP001580346">
    <property type="component" value="Unassembled WGS sequence"/>
</dbReference>
<evidence type="ECO:0000313" key="4">
    <source>
        <dbReference type="Proteomes" id="UP001580346"/>
    </source>
</evidence>
<organism evidence="3 4">
    <name type="scientific">Paenibacillus enshidis</name>
    <dbReference type="NCBI Taxonomy" id="1458439"/>
    <lineage>
        <taxon>Bacteria</taxon>
        <taxon>Bacillati</taxon>
        <taxon>Bacillota</taxon>
        <taxon>Bacilli</taxon>
        <taxon>Bacillales</taxon>
        <taxon>Paenibacillaceae</taxon>
        <taxon>Paenibacillus</taxon>
    </lineage>
</organism>
<dbReference type="InterPro" id="IPR001173">
    <property type="entry name" value="Glyco_trans_2-like"/>
</dbReference>
<dbReference type="Pfam" id="PF00535">
    <property type="entry name" value="Glycos_transf_2"/>
    <property type="match status" value="1"/>
</dbReference>
<gene>
    <name evidence="3" type="ORF">ACE41H_17205</name>
</gene>
<evidence type="ECO:0000313" key="3">
    <source>
        <dbReference type="EMBL" id="MFB5268503.1"/>
    </source>
</evidence>
<proteinExistence type="predicted"/>
<dbReference type="PANTHER" id="PTHR43685">
    <property type="entry name" value="GLYCOSYLTRANSFERASE"/>
    <property type="match status" value="1"/>
</dbReference>
<dbReference type="PANTHER" id="PTHR43685:SF2">
    <property type="entry name" value="GLYCOSYLTRANSFERASE 2-LIKE DOMAIN-CONTAINING PROTEIN"/>
    <property type="match status" value="1"/>
</dbReference>
<accession>A0ABV5AWB2</accession>
<feature type="transmembrane region" description="Helical" evidence="1">
    <location>
        <begin position="258"/>
        <end position="275"/>
    </location>
</feature>
<reference evidence="3 4" key="1">
    <citation type="submission" date="2024-09" db="EMBL/GenBank/DDBJ databases">
        <title>Paenibacillus zeirhizospherea sp. nov., isolated from surface of the maize (Zea mays) roots in a horticulture field, Hungary.</title>
        <authorList>
            <person name="Marton D."/>
            <person name="Farkas M."/>
            <person name="Bedics A."/>
            <person name="Toth E."/>
            <person name="Tancsics A."/>
            <person name="Boka K."/>
            <person name="Maroti G."/>
            <person name="Kriszt B."/>
            <person name="Cserhati M."/>
        </authorList>
    </citation>
    <scope>NUCLEOTIDE SEQUENCE [LARGE SCALE GENOMIC DNA]</scope>
    <source>
        <strain evidence="3 4">KCTC 33519</strain>
    </source>
</reference>
<sequence length="319" mass="35934">MSDVSIIICTRNRIADLTRCIQSIAAQQDINDTAIELLIVDDGDIPAHKLEEYREMLSRLPRGELKYHKKEQPGVWLSRYQALSMVKHDIVLYFDDDAELDDRLYIRHLLDMYGQDERIAGVGGVAKGLSTSRAGKLLGVLTCQMSSSPGKLSPSGLAGSLLQWGEAQSVFPTEFFHGCNMSFRRSALCDMKPYPWMTSYAVADDLYMCHLASRYGKLVIDPNLRIIHHESPSSRDKAGKVAKATAVNHYYFLRLKKAGLWSYIALLWTLSYLMVKQAIKRNFNAVAGYAQGVLFVLNPRKQKYDEYTASLPIGRKGLT</sequence>
<keyword evidence="4" id="KW-1185">Reference proteome</keyword>
<name>A0ABV5AWB2_9BACL</name>
<keyword evidence="1" id="KW-0812">Transmembrane</keyword>
<comment type="caution">
    <text evidence="3">The sequence shown here is derived from an EMBL/GenBank/DDBJ whole genome shotgun (WGS) entry which is preliminary data.</text>
</comment>